<comment type="similarity">
    <text evidence="1">Belongs to the 'phage' integrase family.</text>
</comment>
<keyword evidence="4" id="KW-0233">DNA recombination</keyword>
<feature type="domain" description="Tyr recombinase" evidence="6">
    <location>
        <begin position="209"/>
        <end position="393"/>
    </location>
</feature>
<proteinExistence type="inferred from homology"/>
<dbReference type="Gene3D" id="1.10.150.130">
    <property type="match status" value="1"/>
</dbReference>
<comment type="caution">
    <text evidence="8">The sequence shown here is derived from an EMBL/GenBank/DDBJ whole genome shotgun (WGS) entry which is preliminary data.</text>
</comment>
<keyword evidence="3 5" id="KW-0238">DNA-binding</keyword>
<dbReference type="InterPro" id="IPR010998">
    <property type="entry name" value="Integrase_recombinase_N"/>
</dbReference>
<dbReference type="InterPro" id="IPR050090">
    <property type="entry name" value="Tyrosine_recombinase_XerCD"/>
</dbReference>
<dbReference type="GO" id="GO:0015074">
    <property type="term" value="P:DNA integration"/>
    <property type="evidence" value="ECO:0007669"/>
    <property type="project" value="UniProtKB-KW"/>
</dbReference>
<evidence type="ECO:0000256" key="4">
    <source>
        <dbReference type="ARBA" id="ARBA00023172"/>
    </source>
</evidence>
<dbReference type="AlphaFoldDB" id="A0AB34R724"/>
<protein>
    <recommendedName>
        <fullName evidence="10">Integrase</fullName>
    </recommendedName>
</protein>
<evidence type="ECO:0000313" key="9">
    <source>
        <dbReference type="Proteomes" id="UP000031937"/>
    </source>
</evidence>
<dbReference type="Proteomes" id="UP000031937">
    <property type="component" value="Unassembled WGS sequence"/>
</dbReference>
<dbReference type="PANTHER" id="PTHR30349">
    <property type="entry name" value="PHAGE INTEGRASE-RELATED"/>
    <property type="match status" value="1"/>
</dbReference>
<dbReference type="PROSITE" id="PS51898">
    <property type="entry name" value="TYR_RECOMBINASE"/>
    <property type="match status" value="1"/>
</dbReference>
<evidence type="ECO:0000256" key="1">
    <source>
        <dbReference type="ARBA" id="ARBA00008857"/>
    </source>
</evidence>
<evidence type="ECO:0000256" key="3">
    <source>
        <dbReference type="ARBA" id="ARBA00023125"/>
    </source>
</evidence>
<dbReference type="RefSeq" id="WP_041503416.1">
    <property type="nucleotide sequence ID" value="NZ_JPIT01000018.1"/>
</dbReference>
<feature type="domain" description="Core-binding (CB)" evidence="7">
    <location>
        <begin position="100"/>
        <end position="187"/>
    </location>
</feature>
<name>A0AB34R724_9PORP</name>
<dbReference type="InterPro" id="IPR013762">
    <property type="entry name" value="Integrase-like_cat_sf"/>
</dbReference>
<accession>A0AB34R724</accession>
<dbReference type="Gene3D" id="1.10.443.10">
    <property type="entry name" value="Intergrase catalytic core"/>
    <property type="match status" value="1"/>
</dbReference>
<dbReference type="PANTHER" id="PTHR30349:SF41">
    <property type="entry name" value="INTEGRASE_RECOMBINASE PROTEIN MJ0367-RELATED"/>
    <property type="match status" value="1"/>
</dbReference>
<gene>
    <name evidence="8" type="ORF">IE90_08745</name>
</gene>
<dbReference type="PROSITE" id="PS51900">
    <property type="entry name" value="CB"/>
    <property type="match status" value="1"/>
</dbReference>
<reference evidence="8 9" key="1">
    <citation type="submission" date="2014-07" db="EMBL/GenBank/DDBJ databases">
        <title>Porphyromonadaceae bacterium OUH 334697 = ATCC BAA-2682 = DSM 28341 draft genome.</title>
        <authorList>
            <person name="Sydenham T.V."/>
            <person name="Hasman H."/>
            <person name="Justesen U.S."/>
        </authorList>
    </citation>
    <scope>NUCLEOTIDE SEQUENCE [LARGE SCALE GENOMIC DNA]</scope>
    <source>
        <strain evidence="8 9">OUH 334697</strain>
    </source>
</reference>
<dbReference type="GO" id="GO:0003677">
    <property type="term" value="F:DNA binding"/>
    <property type="evidence" value="ECO:0007669"/>
    <property type="project" value="UniProtKB-UniRule"/>
</dbReference>
<sequence length="406" mass="48078">MEKKIATKPQLRKTPKGRWYIYYSVRNPETGKLVPQKIEKGFSEGTIMQKKKHADKLIREITRKLKAGWLPWKDPESVYEDEINYQHENQSYSKKRKSNNTIRRLLSDFLAERKLSLKKKSYQTYQSRMRVFHGFIIKNKLDENDITAIDNKVILKFFQELIEKKQLDKRSVNNYKIILSMFFNSMIEKKRIYKSPVYNIPLGEKTKDNAPSPILPPDLEVLLQTIEKKDKQLYLACLMQYFCAIRPGLELRTLQVKHINFWAKTITIKACYAKNSRERIIAIPEQFYNIITRVYKLQAVNRDYFIFSRNREPGTRQIGINSLRVRFNEIRDELGLSKDYKLYSLKHTGAGFLLDKGEVTIKDLQAHLGHADINSTFQYIRKYRGQTNEKIRNNFPDPFPNFEKQA</sequence>
<evidence type="ECO:0000256" key="2">
    <source>
        <dbReference type="ARBA" id="ARBA00022908"/>
    </source>
</evidence>
<dbReference type="InterPro" id="IPR044068">
    <property type="entry name" value="CB"/>
</dbReference>
<dbReference type="SUPFAM" id="SSF56349">
    <property type="entry name" value="DNA breaking-rejoining enzymes"/>
    <property type="match status" value="1"/>
</dbReference>
<evidence type="ECO:0008006" key="10">
    <source>
        <dbReference type="Google" id="ProtNLM"/>
    </source>
</evidence>
<dbReference type="InterPro" id="IPR002104">
    <property type="entry name" value="Integrase_catalytic"/>
</dbReference>
<dbReference type="EMBL" id="JPIT01000018">
    <property type="protein sequence ID" value="KIO45481.1"/>
    <property type="molecule type" value="Genomic_DNA"/>
</dbReference>
<organism evidence="8 9">
    <name type="scientific">Sanguibacteroides justesenii</name>
    <dbReference type="NCBI Taxonomy" id="1547597"/>
    <lineage>
        <taxon>Bacteria</taxon>
        <taxon>Pseudomonadati</taxon>
        <taxon>Bacteroidota</taxon>
        <taxon>Bacteroidia</taxon>
        <taxon>Bacteroidales</taxon>
        <taxon>Porphyromonadaceae</taxon>
        <taxon>Sanguibacteroides</taxon>
    </lineage>
</organism>
<evidence type="ECO:0000259" key="7">
    <source>
        <dbReference type="PROSITE" id="PS51900"/>
    </source>
</evidence>
<evidence type="ECO:0000313" key="8">
    <source>
        <dbReference type="EMBL" id="KIO45481.1"/>
    </source>
</evidence>
<dbReference type="Pfam" id="PF00589">
    <property type="entry name" value="Phage_integrase"/>
    <property type="match status" value="1"/>
</dbReference>
<dbReference type="GO" id="GO:0006310">
    <property type="term" value="P:DNA recombination"/>
    <property type="evidence" value="ECO:0007669"/>
    <property type="project" value="UniProtKB-KW"/>
</dbReference>
<evidence type="ECO:0000259" key="6">
    <source>
        <dbReference type="PROSITE" id="PS51898"/>
    </source>
</evidence>
<evidence type="ECO:0000256" key="5">
    <source>
        <dbReference type="PROSITE-ProRule" id="PRU01248"/>
    </source>
</evidence>
<keyword evidence="2" id="KW-0229">DNA integration</keyword>
<dbReference type="InterPro" id="IPR011010">
    <property type="entry name" value="DNA_brk_join_enz"/>
</dbReference>